<evidence type="ECO:0000313" key="4">
    <source>
        <dbReference type="Proteomes" id="UP000631034"/>
    </source>
</evidence>
<dbReference type="EMBL" id="JACZHT010000002">
    <property type="protein sequence ID" value="MBE1236743.1"/>
    <property type="molecule type" value="Genomic_DNA"/>
</dbReference>
<sequence>MTAQVKTGAMRAMVLGAAAFLASAVVAPPPVAAAPANDGITDMHFKLGTISQPQKTPSGQWVPATGGSFEAYYYTGSKGGGGGGHGKGPGYGGGNGAGNGKGNAYGGGKGGGNGNGPGFGGGNGAGNGNGNGNGHGQGGGGKGKMNVFAEGSASGALGVTTVPTMRDSMKGDRSPRAFTNTYDFSLHKDSSLNLALNLTGKDGTQTSFAGESLTVRLTGKNGFSFTETFGGVNWSHIWGNLKAGDYTLSISGQYGLDAKCTRDGFLQGYQGSFSVGDATPGDVPLPGALILLGSALAGAGAWGRRKKARTTNA</sequence>
<evidence type="ECO:0000256" key="1">
    <source>
        <dbReference type="SAM" id="MobiDB-lite"/>
    </source>
</evidence>
<gene>
    <name evidence="3" type="ORF">IHV25_03630</name>
</gene>
<dbReference type="Proteomes" id="UP000631034">
    <property type="component" value="Unassembled WGS sequence"/>
</dbReference>
<feature type="signal peptide" evidence="2">
    <location>
        <begin position="1"/>
        <end position="33"/>
    </location>
</feature>
<dbReference type="RefSeq" id="WP_192533751.1">
    <property type="nucleotide sequence ID" value="NZ_JACZHT010000002.1"/>
</dbReference>
<dbReference type="AlphaFoldDB" id="A0A8J6YY94"/>
<keyword evidence="2" id="KW-0732">Signal</keyword>
<feature type="chain" id="PRO_5035311101" evidence="2">
    <location>
        <begin position="34"/>
        <end position="313"/>
    </location>
</feature>
<organism evidence="3 4">
    <name type="scientific">Phaeovibrio sulfidiphilus</name>
    <dbReference type="NCBI Taxonomy" id="1220600"/>
    <lineage>
        <taxon>Bacteria</taxon>
        <taxon>Pseudomonadati</taxon>
        <taxon>Pseudomonadota</taxon>
        <taxon>Alphaproteobacteria</taxon>
        <taxon>Rhodospirillales</taxon>
        <taxon>Rhodospirillaceae</taxon>
        <taxon>Phaeovibrio</taxon>
    </lineage>
</organism>
<feature type="compositionally biased region" description="Gly residues" evidence="1">
    <location>
        <begin position="126"/>
        <end position="143"/>
    </location>
</feature>
<keyword evidence="4" id="KW-1185">Reference proteome</keyword>
<accession>A0A8J6YY94</accession>
<proteinExistence type="predicted"/>
<comment type="caution">
    <text evidence="3">The sequence shown here is derived from an EMBL/GenBank/DDBJ whole genome shotgun (WGS) entry which is preliminary data.</text>
</comment>
<evidence type="ECO:0000256" key="2">
    <source>
        <dbReference type="SAM" id="SignalP"/>
    </source>
</evidence>
<protein>
    <submittedName>
        <fullName evidence="3">VPLPA-CTERM sorting domain-containing protein</fullName>
    </submittedName>
</protein>
<reference evidence="3" key="1">
    <citation type="submission" date="2020-10" db="EMBL/GenBank/DDBJ databases">
        <title>Genome sequence of the unusual species of purple photosynthetic bacteria, Phaeovibrio sulfidiphilus DSM 23193, type strain.</title>
        <authorList>
            <person name="Kyndt J.A."/>
            <person name="Meyer T.E."/>
        </authorList>
    </citation>
    <scope>NUCLEOTIDE SEQUENCE</scope>
    <source>
        <strain evidence="3">DSM 23193</strain>
    </source>
</reference>
<feature type="region of interest" description="Disordered" evidence="1">
    <location>
        <begin position="126"/>
        <end position="145"/>
    </location>
</feature>
<evidence type="ECO:0000313" key="3">
    <source>
        <dbReference type="EMBL" id="MBE1236743.1"/>
    </source>
</evidence>
<name>A0A8J6YY94_9PROT</name>